<comment type="caution">
    <text evidence="1">The sequence shown here is derived from an EMBL/GenBank/DDBJ whole genome shotgun (WGS) entry which is preliminary data.</text>
</comment>
<proteinExistence type="predicted"/>
<evidence type="ECO:0000313" key="1">
    <source>
        <dbReference type="EMBL" id="CAG8691739.1"/>
    </source>
</evidence>
<protein>
    <submittedName>
        <fullName evidence="1">17881_t:CDS:1</fullName>
    </submittedName>
</protein>
<gene>
    <name evidence="1" type="ORF">FCALED_LOCUS12996</name>
</gene>
<keyword evidence="2" id="KW-1185">Reference proteome</keyword>
<dbReference type="OrthoDB" id="2305046at2759"/>
<dbReference type="Proteomes" id="UP000789570">
    <property type="component" value="Unassembled WGS sequence"/>
</dbReference>
<organism evidence="1 2">
    <name type="scientific">Funneliformis caledonium</name>
    <dbReference type="NCBI Taxonomy" id="1117310"/>
    <lineage>
        <taxon>Eukaryota</taxon>
        <taxon>Fungi</taxon>
        <taxon>Fungi incertae sedis</taxon>
        <taxon>Mucoromycota</taxon>
        <taxon>Glomeromycotina</taxon>
        <taxon>Glomeromycetes</taxon>
        <taxon>Glomerales</taxon>
        <taxon>Glomeraceae</taxon>
        <taxon>Funneliformis</taxon>
    </lineage>
</organism>
<name>A0A9N9HM85_9GLOM</name>
<sequence length="152" mass="17887">MILPDTIISDDNDHHFFYQCFETNYYVTCKLYPSSLIISILNKELYGINIDLNNLKDFIGNKSSISLTQKLYLENNLRNILPLHLSKHPIPDDELRLNSDGNVNQIFDEYEDVSEDDDPLSPQQQIDFDFDHIQQYYNRMMTQDVNLNCNDD</sequence>
<evidence type="ECO:0000313" key="2">
    <source>
        <dbReference type="Proteomes" id="UP000789570"/>
    </source>
</evidence>
<reference evidence="1" key="1">
    <citation type="submission" date="2021-06" db="EMBL/GenBank/DDBJ databases">
        <authorList>
            <person name="Kallberg Y."/>
            <person name="Tangrot J."/>
            <person name="Rosling A."/>
        </authorList>
    </citation>
    <scope>NUCLEOTIDE SEQUENCE</scope>
    <source>
        <strain evidence="1">UK204</strain>
    </source>
</reference>
<feature type="non-terminal residue" evidence="1">
    <location>
        <position position="152"/>
    </location>
</feature>
<dbReference type="AlphaFoldDB" id="A0A9N9HM85"/>
<accession>A0A9N9HM85</accession>
<dbReference type="EMBL" id="CAJVPQ010006998">
    <property type="protein sequence ID" value="CAG8691739.1"/>
    <property type="molecule type" value="Genomic_DNA"/>
</dbReference>